<dbReference type="GO" id="GO:0120330">
    <property type="term" value="C:rixosome complex"/>
    <property type="evidence" value="ECO:0007669"/>
    <property type="project" value="TreeGrafter"/>
</dbReference>
<dbReference type="AlphaFoldDB" id="A0AAD9UPI7"/>
<evidence type="ECO:0000313" key="4">
    <source>
        <dbReference type="Proteomes" id="UP001214638"/>
    </source>
</evidence>
<protein>
    <submittedName>
        <fullName evidence="3">Bifunctional WD40-YVTN repeat-like-containing domain superfamily/WD repeat-containing protein WDR18-Ipi3-RID3/WD40-repeat-containing domain superfamily/WD40 repeat</fullName>
    </submittedName>
</protein>
<dbReference type="EMBL" id="JALLKP010000002">
    <property type="protein sequence ID" value="KAK2196932.1"/>
    <property type="molecule type" value="Genomic_DNA"/>
</dbReference>
<name>A0AAD9UPI7_9APIC</name>
<dbReference type="GeneID" id="94336479"/>
<dbReference type="KEGG" id="bdw:94336479"/>
<sequence length="331" mass="36830">MSTVKGSLNDDQIIALGGFGAAIFDKNCKIDKELYKESINCDTNATAISQSEIVFASPNKAKLVFIRDTQSNTVSVPEVITSVTYSKFGDLLFCGSKTGKIYIWQMSTGALLKCFQPFFREITAIKINFMYTSILCASACGGLCLLDLVKLFMGDEEGTKYLGHASEVRGIVNLMEGAHRNSLSFVSISQDKNVRLWHHANTSSIKSFYLNYEPTSMEMNHCDDLILVPCHDGHIAVLNLEDIDSIFYLSGHTGPVVGCVQGNNLITSALDGIRMWDLKNRLCIGHWNNTLSHIVRLFNVPRFESSTRKPVSLQYTVQDMDDLYTPISIHI</sequence>
<dbReference type="Gene3D" id="2.130.10.10">
    <property type="entry name" value="YVTN repeat-like/Quinoprotein amine dehydrogenase"/>
    <property type="match status" value="2"/>
</dbReference>
<dbReference type="GO" id="GO:0005656">
    <property type="term" value="C:nuclear pre-replicative complex"/>
    <property type="evidence" value="ECO:0007669"/>
    <property type="project" value="TreeGrafter"/>
</dbReference>
<dbReference type="InterPro" id="IPR045227">
    <property type="entry name" value="WDR18/Ipi3/RID3"/>
</dbReference>
<comment type="caution">
    <text evidence="3">The sequence shown here is derived from an EMBL/GenBank/DDBJ whole genome shotgun (WGS) entry which is preliminary data.</text>
</comment>
<organism evidence="3 4">
    <name type="scientific">Babesia duncani</name>
    <dbReference type="NCBI Taxonomy" id="323732"/>
    <lineage>
        <taxon>Eukaryota</taxon>
        <taxon>Sar</taxon>
        <taxon>Alveolata</taxon>
        <taxon>Apicomplexa</taxon>
        <taxon>Aconoidasida</taxon>
        <taxon>Piroplasmida</taxon>
        <taxon>Babesiidae</taxon>
        <taxon>Babesia</taxon>
    </lineage>
</organism>
<keyword evidence="4" id="KW-1185">Reference proteome</keyword>
<dbReference type="PANTHER" id="PTHR18763">
    <property type="entry name" value="WD-REPEAT PROTEIN 18"/>
    <property type="match status" value="1"/>
</dbReference>
<dbReference type="SUPFAM" id="SSF50978">
    <property type="entry name" value="WD40 repeat-like"/>
    <property type="match status" value="1"/>
</dbReference>
<reference evidence="3" key="1">
    <citation type="journal article" date="2023" name="Nat. Microbiol.">
        <title>Babesia duncani multi-omics identifies virulence factors and drug targets.</title>
        <authorList>
            <person name="Singh P."/>
            <person name="Lonardi S."/>
            <person name="Liang Q."/>
            <person name="Vydyam P."/>
            <person name="Khabirova E."/>
            <person name="Fang T."/>
            <person name="Gihaz S."/>
            <person name="Thekkiniath J."/>
            <person name="Munshi M."/>
            <person name="Abel S."/>
            <person name="Ciampossin L."/>
            <person name="Batugedara G."/>
            <person name="Gupta M."/>
            <person name="Lu X.M."/>
            <person name="Lenz T."/>
            <person name="Chakravarty S."/>
            <person name="Cornillot E."/>
            <person name="Hu Y."/>
            <person name="Ma W."/>
            <person name="Gonzalez L.M."/>
            <person name="Sanchez S."/>
            <person name="Estrada K."/>
            <person name="Sanchez-Flores A."/>
            <person name="Montero E."/>
            <person name="Harb O.S."/>
            <person name="Le Roch K.G."/>
            <person name="Mamoun C.B."/>
        </authorList>
    </citation>
    <scope>NUCLEOTIDE SEQUENCE</scope>
    <source>
        <strain evidence="3">WA1</strain>
    </source>
</reference>
<dbReference type="PANTHER" id="PTHR18763:SF0">
    <property type="entry name" value="WD REPEAT-CONTAINING PROTEIN 18"/>
    <property type="match status" value="1"/>
</dbReference>
<keyword evidence="2" id="KW-0677">Repeat</keyword>
<dbReference type="SMART" id="SM00320">
    <property type="entry name" value="WD40"/>
    <property type="match status" value="4"/>
</dbReference>
<dbReference type="RefSeq" id="XP_067803774.1">
    <property type="nucleotide sequence ID" value="XM_067947210.1"/>
</dbReference>
<dbReference type="GO" id="GO:0006364">
    <property type="term" value="P:rRNA processing"/>
    <property type="evidence" value="ECO:0007669"/>
    <property type="project" value="TreeGrafter"/>
</dbReference>
<proteinExistence type="predicted"/>
<dbReference type="InterPro" id="IPR001680">
    <property type="entry name" value="WD40_rpt"/>
</dbReference>
<dbReference type="InterPro" id="IPR015943">
    <property type="entry name" value="WD40/YVTN_repeat-like_dom_sf"/>
</dbReference>
<dbReference type="InterPro" id="IPR036322">
    <property type="entry name" value="WD40_repeat_dom_sf"/>
</dbReference>
<accession>A0AAD9UPI7</accession>
<evidence type="ECO:0000313" key="3">
    <source>
        <dbReference type="EMBL" id="KAK2196932.1"/>
    </source>
</evidence>
<evidence type="ECO:0000256" key="1">
    <source>
        <dbReference type="ARBA" id="ARBA00022574"/>
    </source>
</evidence>
<dbReference type="Pfam" id="PF00400">
    <property type="entry name" value="WD40"/>
    <property type="match status" value="1"/>
</dbReference>
<keyword evidence="1" id="KW-0853">WD repeat</keyword>
<dbReference type="Proteomes" id="UP001214638">
    <property type="component" value="Unassembled WGS sequence"/>
</dbReference>
<dbReference type="GO" id="GO:0006261">
    <property type="term" value="P:DNA-templated DNA replication"/>
    <property type="evidence" value="ECO:0007669"/>
    <property type="project" value="TreeGrafter"/>
</dbReference>
<evidence type="ECO:0000256" key="2">
    <source>
        <dbReference type="ARBA" id="ARBA00022737"/>
    </source>
</evidence>
<gene>
    <name evidence="3" type="ORF">BdWA1_002181</name>
</gene>